<evidence type="ECO:0000256" key="1">
    <source>
        <dbReference type="ARBA" id="ARBA00004651"/>
    </source>
</evidence>
<feature type="transmembrane region" description="Helical" evidence="7">
    <location>
        <begin position="137"/>
        <end position="158"/>
    </location>
</feature>
<protein>
    <submittedName>
        <fullName evidence="10">Sphingosine 1-phosphate receptor 1-like</fullName>
    </submittedName>
</protein>
<evidence type="ECO:0000256" key="4">
    <source>
        <dbReference type="ARBA" id="ARBA00022989"/>
    </source>
</evidence>
<dbReference type="GO" id="GO:0005886">
    <property type="term" value="C:plasma membrane"/>
    <property type="evidence" value="ECO:0007669"/>
    <property type="project" value="UniProtKB-SubCell"/>
</dbReference>
<dbReference type="SUPFAM" id="SSF81321">
    <property type="entry name" value="Family A G protein-coupled receptor-like"/>
    <property type="match status" value="1"/>
</dbReference>
<keyword evidence="5 7" id="KW-0472">Membrane</keyword>
<feature type="transmembrane region" description="Helical" evidence="7">
    <location>
        <begin position="178"/>
        <end position="205"/>
    </location>
</feature>
<feature type="compositionally biased region" description="Basic and acidic residues" evidence="6">
    <location>
        <begin position="224"/>
        <end position="233"/>
    </location>
</feature>
<feature type="compositionally biased region" description="Basic and acidic residues" evidence="6">
    <location>
        <begin position="239"/>
        <end position="253"/>
    </location>
</feature>
<dbReference type="Proteomes" id="UP000515135">
    <property type="component" value="Unplaced"/>
</dbReference>
<evidence type="ECO:0000256" key="6">
    <source>
        <dbReference type="SAM" id="MobiDB-lite"/>
    </source>
</evidence>
<dbReference type="Gene3D" id="1.20.1070.10">
    <property type="entry name" value="Rhodopsin 7-helix transmembrane proteins"/>
    <property type="match status" value="1"/>
</dbReference>
<dbReference type="Pfam" id="PF00001">
    <property type="entry name" value="7tm_1"/>
    <property type="match status" value="1"/>
</dbReference>
<dbReference type="SMART" id="SM01381">
    <property type="entry name" value="7TM_GPCR_Srsx"/>
    <property type="match status" value="1"/>
</dbReference>
<reference evidence="10" key="1">
    <citation type="submission" date="2025-08" db="UniProtKB">
        <authorList>
            <consortium name="RefSeq"/>
        </authorList>
    </citation>
    <scope>IDENTIFICATION</scope>
    <source>
        <tissue evidence="10">Gonad</tissue>
    </source>
</reference>
<name>A0A6P5ASZ0_BRABE</name>
<dbReference type="PROSITE" id="PS50262">
    <property type="entry name" value="G_PROTEIN_RECEP_F1_2"/>
    <property type="match status" value="1"/>
</dbReference>
<feature type="transmembrane region" description="Helical" evidence="7">
    <location>
        <begin position="23"/>
        <end position="44"/>
    </location>
</feature>
<evidence type="ECO:0000313" key="9">
    <source>
        <dbReference type="Proteomes" id="UP000515135"/>
    </source>
</evidence>
<evidence type="ECO:0000256" key="5">
    <source>
        <dbReference type="ARBA" id="ARBA00023136"/>
    </source>
</evidence>
<feature type="transmembrane region" description="Helical" evidence="7">
    <location>
        <begin position="260"/>
        <end position="282"/>
    </location>
</feature>
<evidence type="ECO:0000259" key="8">
    <source>
        <dbReference type="PROSITE" id="PS50262"/>
    </source>
</evidence>
<evidence type="ECO:0000256" key="3">
    <source>
        <dbReference type="ARBA" id="ARBA00022692"/>
    </source>
</evidence>
<dbReference type="GO" id="GO:0004930">
    <property type="term" value="F:G protein-coupled receptor activity"/>
    <property type="evidence" value="ECO:0007669"/>
    <property type="project" value="InterPro"/>
</dbReference>
<keyword evidence="4 7" id="KW-1133">Transmembrane helix</keyword>
<proteinExistence type="predicted"/>
<feature type="transmembrane region" description="Helical" evidence="7">
    <location>
        <begin position="92"/>
        <end position="117"/>
    </location>
</feature>
<gene>
    <name evidence="10" type="primary">LOC109485902</name>
</gene>
<dbReference type="PRINTS" id="PR00237">
    <property type="entry name" value="GPCRRHODOPSN"/>
</dbReference>
<dbReference type="PANTHER" id="PTHR22750">
    <property type="entry name" value="G-PROTEIN COUPLED RECEPTOR"/>
    <property type="match status" value="1"/>
</dbReference>
<dbReference type="InterPro" id="IPR017452">
    <property type="entry name" value="GPCR_Rhodpsn_7TM"/>
</dbReference>
<sequence length="365" mass="40406">MSYLQASEACPLNDGGVLGSKGWPVYMFGVMGVFIILANVTVLFGIIGTRKLHKALYLYIANLATVDLLPGVLLICLAFGQLGRYGLIAMLHFYMCLLFTQTMSASALSLLSIDCYIAVKHPIFFRNNAYKAKRNACVAIVCSWIVLSLCVFSSSMGWNCIYDRSIVVKSCIIVVPLSYAIFVISIIASLCFVLMFTNISVFVRIKRRKKTRLRQFRGGIRKTQRAEDGDNQDRAGGSEGRDGQDEAQRKADSSERKARTVMILVSLAFVVWLLGFTALPFAGVCLRNRDLCSVATFSNLVLFIMTINSALNPLANIIRMADLRNAILQQLTCPYRGCLNCLGRFGREQTCTEQEQNGPSDGENS</sequence>
<dbReference type="GeneID" id="109485902"/>
<dbReference type="KEGG" id="bbel:109485902"/>
<feature type="domain" description="G-protein coupled receptors family 1 profile" evidence="8">
    <location>
        <begin position="38"/>
        <end position="316"/>
    </location>
</feature>
<evidence type="ECO:0000256" key="7">
    <source>
        <dbReference type="SAM" id="Phobius"/>
    </source>
</evidence>
<keyword evidence="9" id="KW-1185">Reference proteome</keyword>
<feature type="region of interest" description="Disordered" evidence="6">
    <location>
        <begin position="222"/>
        <end position="253"/>
    </location>
</feature>
<evidence type="ECO:0000256" key="2">
    <source>
        <dbReference type="ARBA" id="ARBA00022475"/>
    </source>
</evidence>
<feature type="transmembrane region" description="Helical" evidence="7">
    <location>
        <begin position="294"/>
        <end position="315"/>
    </location>
</feature>
<organism evidence="9 10">
    <name type="scientific">Branchiostoma belcheri</name>
    <name type="common">Amphioxus</name>
    <dbReference type="NCBI Taxonomy" id="7741"/>
    <lineage>
        <taxon>Eukaryota</taxon>
        <taxon>Metazoa</taxon>
        <taxon>Chordata</taxon>
        <taxon>Cephalochordata</taxon>
        <taxon>Leptocardii</taxon>
        <taxon>Amphioxiformes</taxon>
        <taxon>Branchiostomatidae</taxon>
        <taxon>Branchiostoma</taxon>
    </lineage>
</organism>
<keyword evidence="3 7" id="KW-0812">Transmembrane</keyword>
<dbReference type="InterPro" id="IPR000276">
    <property type="entry name" value="GPCR_Rhodpsn"/>
</dbReference>
<feature type="transmembrane region" description="Helical" evidence="7">
    <location>
        <begin position="56"/>
        <end position="80"/>
    </location>
</feature>
<evidence type="ECO:0000313" key="10">
    <source>
        <dbReference type="RefSeq" id="XP_019645146.1"/>
    </source>
</evidence>
<dbReference type="AlphaFoldDB" id="A0A6P5ASZ0"/>
<comment type="subcellular location">
    <subcellularLocation>
        <location evidence="1">Cell membrane</location>
        <topology evidence="1">Multi-pass membrane protein</topology>
    </subcellularLocation>
</comment>
<dbReference type="OrthoDB" id="5969463at2759"/>
<dbReference type="RefSeq" id="XP_019645146.1">
    <property type="nucleotide sequence ID" value="XM_019789587.1"/>
</dbReference>
<accession>A0A6P5ASZ0</accession>
<keyword evidence="2" id="KW-1003">Cell membrane</keyword>